<dbReference type="EMBL" id="ABXP02000122">
    <property type="protein sequence ID" value="KKC28648.1"/>
    <property type="molecule type" value="Genomic_DNA"/>
</dbReference>
<dbReference type="InterPro" id="IPR005537">
    <property type="entry name" value="RAMP_III_fam"/>
</dbReference>
<protein>
    <recommendedName>
        <fullName evidence="2">CRISPR type III-associated protein domain-containing protein</fullName>
    </recommendedName>
</protein>
<reference evidence="3 4" key="1">
    <citation type="submission" date="2008-07" db="EMBL/GenBank/DDBJ databases">
        <authorList>
            <person name="Gonzalez J."/>
            <person name="Sokolova T."/>
            <person name="Ferriera S."/>
            <person name="Johnson J."/>
            <person name="Kravitz S."/>
            <person name="Beeson K."/>
            <person name="Sutton G."/>
            <person name="Rogers Y.-H."/>
            <person name="Friedman R."/>
            <person name="Frazier M."/>
            <person name="Venter J.C."/>
        </authorList>
    </citation>
    <scope>NUCLEOTIDE SEQUENCE [LARGE SCALE GENOMIC DNA]</scope>
    <source>
        <strain evidence="3 4">DSM 12653</strain>
    </source>
</reference>
<name>A0A0F5PJ14_9THEO</name>
<organism evidence="3 4">
    <name type="scientific">Caldanaerobacter subterraneus subsp. pacificus DSM 12653</name>
    <dbReference type="NCBI Taxonomy" id="391606"/>
    <lineage>
        <taxon>Bacteria</taxon>
        <taxon>Bacillati</taxon>
        <taxon>Bacillota</taxon>
        <taxon>Clostridia</taxon>
        <taxon>Thermoanaerobacterales</taxon>
        <taxon>Thermoanaerobacteraceae</taxon>
        <taxon>Caldanaerobacter</taxon>
    </lineage>
</organism>
<accession>A0A0F5PJ14</accession>
<sequence>MRIEATYHISTPMFMGGADNRTDTELRPSSLKGLLRFWFRAVAWPQLGSLKKVFEVENSIFGSTEGQAKFLIKIDDNTLMPNKKQIFNKYTYGLNYLGYGLTEKGELIRSYIENGRSFTLTLFLKKSVSEEELKFVKQSLQALGLFGGAGARSRRGFGSLSLVSLRIENNEEWNEPCNVEELQNIIREFLNIVSKSSDLPPYTAFSTKTQIFIKKGNSDPIALLNEIGMELLRYRSYGRASKDKHMLPWNEKAEQNFTDDHDLMLDFLNGKKINRIPRRVVFGLPHNYFFSGKGKVSIEPHSKGQKRRASPLFIHIHKLSDGSYVAVLSLIPSQFLPSNVNVEIKTGRQTTIIPPQVDYNVISIFLERPTLKAEVVWPNE</sequence>
<keyword evidence="1" id="KW-0051">Antiviral defense</keyword>
<dbReference type="RefSeq" id="WP_043883754.1">
    <property type="nucleotide sequence ID" value="NZ_ABXP02000122.1"/>
</dbReference>
<feature type="domain" description="CRISPR type III-associated protein" evidence="2">
    <location>
        <begin position="10"/>
        <end position="161"/>
    </location>
</feature>
<proteinExistence type="predicted"/>
<evidence type="ECO:0000256" key="1">
    <source>
        <dbReference type="ARBA" id="ARBA00023118"/>
    </source>
</evidence>
<dbReference type="AlphaFoldDB" id="A0A0F5PJ14"/>
<dbReference type="Pfam" id="PF03787">
    <property type="entry name" value="RAMPs"/>
    <property type="match status" value="1"/>
</dbReference>
<dbReference type="InterPro" id="IPR007522">
    <property type="entry name" value="CRISPR-assoc_prot_TM1795"/>
</dbReference>
<dbReference type="GO" id="GO:0051607">
    <property type="term" value="P:defense response to virus"/>
    <property type="evidence" value="ECO:0007669"/>
    <property type="project" value="UniProtKB-KW"/>
</dbReference>
<gene>
    <name evidence="3" type="ORF">CDSM653_02415</name>
</gene>
<comment type="caution">
    <text evidence="3">The sequence shown here is derived from an EMBL/GenBank/DDBJ whole genome shotgun (WGS) entry which is preliminary data.</text>
</comment>
<evidence type="ECO:0000259" key="2">
    <source>
        <dbReference type="Pfam" id="PF03787"/>
    </source>
</evidence>
<dbReference type="Proteomes" id="UP000010146">
    <property type="component" value="Unassembled WGS sequence"/>
</dbReference>
<evidence type="ECO:0000313" key="3">
    <source>
        <dbReference type="EMBL" id="KKC28648.1"/>
    </source>
</evidence>
<reference evidence="3 4" key="2">
    <citation type="journal article" date="2015" name="BMC Genomics">
        <title>Analysis of three genomes within the thermophilic bacterial species Caldanaerobacter subterraneus with a focus on carbon monoxide dehydrogenase evolution and hydrolase diversity.</title>
        <authorList>
            <person name="Sant'Anna F.H."/>
            <person name="Lebedinsky A.V."/>
            <person name="Sokolova T.G."/>
            <person name="Robb F.T."/>
            <person name="Gonzalez J.M."/>
        </authorList>
    </citation>
    <scope>NUCLEOTIDE SEQUENCE [LARGE SCALE GENOMIC DNA]</scope>
    <source>
        <strain evidence="3 4">DSM 12653</strain>
    </source>
</reference>
<reference evidence="4" key="3">
    <citation type="submission" date="2015-02" db="EMBL/GenBank/DDBJ databases">
        <title>Genome analysis of three genomes within the thermophilic hydrogenogenic bacterial species Caldanaerobacter subterraneus.</title>
        <authorList>
            <person name="Sant'Anna F.H."/>
            <person name="Lebedinsky A."/>
            <person name="Sokolova T."/>
            <person name="Robb F.T."/>
            <person name="Gonzalez J.M."/>
        </authorList>
    </citation>
    <scope>NUCLEOTIDE SEQUENCE [LARGE SCALE GENOMIC DNA]</scope>
    <source>
        <strain evidence="4">DSM 12653</strain>
    </source>
</reference>
<evidence type="ECO:0000313" key="4">
    <source>
        <dbReference type="Proteomes" id="UP000010146"/>
    </source>
</evidence>
<dbReference type="NCBIfam" id="TIGR01894">
    <property type="entry name" value="cas_TM1795_cmr1"/>
    <property type="match status" value="1"/>
</dbReference>